<evidence type="ECO:0000313" key="3">
    <source>
        <dbReference type="Proteomes" id="UP000680279"/>
    </source>
</evidence>
<sequence length="67" mass="7682">MYAVFLNKAVIVSKDQKRSFPEIEYWPPNAKPLKLATKACKNEHNEKTIINLVMIVLIYLISFTSVA</sequence>
<dbReference type="Proteomes" id="UP000680279">
    <property type="component" value="Unassembled WGS sequence"/>
</dbReference>
<comment type="caution">
    <text evidence="2">The sequence shown here is derived from an EMBL/GenBank/DDBJ whole genome shotgun (WGS) entry which is preliminary data.</text>
</comment>
<evidence type="ECO:0000256" key="1">
    <source>
        <dbReference type="SAM" id="Phobius"/>
    </source>
</evidence>
<gene>
    <name evidence="2" type="ORF">J1TS3_04800</name>
</gene>
<evidence type="ECO:0000313" key="2">
    <source>
        <dbReference type="EMBL" id="GIN19346.1"/>
    </source>
</evidence>
<keyword evidence="1" id="KW-0472">Membrane</keyword>
<keyword evidence="1" id="KW-1133">Transmembrane helix</keyword>
<reference evidence="2 3" key="1">
    <citation type="submission" date="2021-03" db="EMBL/GenBank/DDBJ databases">
        <title>Antimicrobial resistance genes in bacteria isolated from Japanese honey, and their potential for conferring macrolide and lincosamide resistance in the American foulbrood pathogen Paenibacillus larvae.</title>
        <authorList>
            <person name="Okamoto M."/>
            <person name="Kumagai M."/>
            <person name="Kanamori H."/>
            <person name="Takamatsu D."/>
        </authorList>
    </citation>
    <scope>NUCLEOTIDE SEQUENCE [LARGE SCALE GENOMIC DNA]</scope>
    <source>
        <strain evidence="2 3">J1TS3</strain>
    </source>
</reference>
<accession>A0ABQ4K124</accession>
<protein>
    <submittedName>
        <fullName evidence="2">Uncharacterized protein</fullName>
    </submittedName>
</protein>
<keyword evidence="1" id="KW-0812">Transmembrane</keyword>
<organism evidence="2 3">
    <name type="scientific">Siminovitchia fordii</name>
    <dbReference type="NCBI Taxonomy" id="254759"/>
    <lineage>
        <taxon>Bacteria</taxon>
        <taxon>Bacillati</taxon>
        <taxon>Bacillota</taxon>
        <taxon>Bacilli</taxon>
        <taxon>Bacillales</taxon>
        <taxon>Bacillaceae</taxon>
        <taxon>Siminovitchia</taxon>
    </lineage>
</organism>
<name>A0ABQ4K124_9BACI</name>
<proteinExistence type="predicted"/>
<keyword evidence="3" id="KW-1185">Reference proteome</keyword>
<dbReference type="EMBL" id="BOQT01000001">
    <property type="protein sequence ID" value="GIN19346.1"/>
    <property type="molecule type" value="Genomic_DNA"/>
</dbReference>
<feature type="transmembrane region" description="Helical" evidence="1">
    <location>
        <begin position="48"/>
        <end position="66"/>
    </location>
</feature>